<evidence type="ECO:0000256" key="3">
    <source>
        <dbReference type="ARBA" id="ARBA00022741"/>
    </source>
</evidence>
<dbReference type="SUPFAM" id="SSF47895">
    <property type="entry name" value="Transducin (alpha subunit), insertion domain"/>
    <property type="match status" value="1"/>
</dbReference>
<dbReference type="EMBL" id="JOJR01000018">
    <property type="protein sequence ID" value="RCN50897.1"/>
    <property type="molecule type" value="Genomic_DNA"/>
</dbReference>
<dbReference type="SMART" id="SM00275">
    <property type="entry name" value="G_alpha"/>
    <property type="match status" value="1"/>
</dbReference>
<comment type="caution">
    <text evidence="11">The sequence shown here is derived from an EMBL/GenBank/DDBJ whole genome shotgun (WGS) entry which is preliminary data.</text>
</comment>
<proteinExistence type="predicted"/>
<dbReference type="Pfam" id="PF00503">
    <property type="entry name" value="G-alpha"/>
    <property type="match status" value="1"/>
</dbReference>
<keyword evidence="2 10" id="KW-0479">Metal-binding</keyword>
<evidence type="ECO:0000313" key="11">
    <source>
        <dbReference type="EMBL" id="RCN50897.1"/>
    </source>
</evidence>
<dbReference type="PRINTS" id="PR00318">
    <property type="entry name" value="GPROTEINA"/>
</dbReference>
<keyword evidence="4 10" id="KW-0460">Magnesium</keyword>
<dbReference type="AlphaFoldDB" id="A0A368H6L4"/>
<feature type="binding site" evidence="9">
    <location>
        <begin position="57"/>
        <end position="61"/>
    </location>
    <ligand>
        <name>GTP</name>
        <dbReference type="ChEBI" id="CHEBI:37565"/>
    </ligand>
</feature>
<organism evidence="11 12">
    <name type="scientific">Ancylostoma caninum</name>
    <name type="common">Dog hookworm</name>
    <dbReference type="NCBI Taxonomy" id="29170"/>
    <lineage>
        <taxon>Eukaryota</taxon>
        <taxon>Metazoa</taxon>
        <taxon>Ecdysozoa</taxon>
        <taxon>Nematoda</taxon>
        <taxon>Chromadorea</taxon>
        <taxon>Rhabditida</taxon>
        <taxon>Rhabditina</taxon>
        <taxon>Rhabditomorpha</taxon>
        <taxon>Strongyloidea</taxon>
        <taxon>Ancylostomatidae</taxon>
        <taxon>Ancylostomatinae</taxon>
        <taxon>Ancylostoma</taxon>
    </lineage>
</organism>
<dbReference type="GO" id="GO:0005737">
    <property type="term" value="C:cytoplasm"/>
    <property type="evidence" value="ECO:0007669"/>
    <property type="project" value="TreeGrafter"/>
</dbReference>
<feature type="binding site" evidence="10">
    <location>
        <position position="38"/>
    </location>
    <ligand>
        <name>Mg(2+)</name>
        <dbReference type="ChEBI" id="CHEBI:18420"/>
    </ligand>
</feature>
<keyword evidence="5 9" id="KW-0342">GTP-binding</keyword>
<dbReference type="PANTHER" id="PTHR10218">
    <property type="entry name" value="GTP-BINDING PROTEIN ALPHA SUBUNIT"/>
    <property type="match status" value="1"/>
</dbReference>
<keyword evidence="6" id="KW-0564">Palmitate</keyword>
<evidence type="ECO:0000256" key="6">
    <source>
        <dbReference type="ARBA" id="ARBA00023139"/>
    </source>
</evidence>
<sequence>MYFIEQRPTFSFFNELDRISKKNYKPSLLDILHTRVPTSGVVQFYFTMKGINFEVFDVGGQRSERRKWIHCFDNVNAVIYVAAISEYDQVLREDNKTVSLHFSISMIRNSLDSFKLV</sequence>
<dbReference type="InterPro" id="IPR011025">
    <property type="entry name" value="GproteinA_insert"/>
</dbReference>
<evidence type="ECO:0000256" key="8">
    <source>
        <dbReference type="ARBA" id="ARBA00023288"/>
    </source>
</evidence>
<dbReference type="GO" id="GO:0003924">
    <property type="term" value="F:GTPase activity"/>
    <property type="evidence" value="ECO:0007669"/>
    <property type="project" value="InterPro"/>
</dbReference>
<dbReference type="InterPro" id="IPR027417">
    <property type="entry name" value="P-loop_NTPase"/>
</dbReference>
<dbReference type="GO" id="GO:0031683">
    <property type="term" value="F:G-protein beta/gamma-subunit complex binding"/>
    <property type="evidence" value="ECO:0007669"/>
    <property type="project" value="InterPro"/>
</dbReference>
<dbReference type="InterPro" id="IPR001019">
    <property type="entry name" value="Gprotein_alpha_su"/>
</dbReference>
<dbReference type="GO" id="GO:0046872">
    <property type="term" value="F:metal ion binding"/>
    <property type="evidence" value="ECO:0007669"/>
    <property type="project" value="UniProtKB-KW"/>
</dbReference>
<dbReference type="GO" id="GO:0001664">
    <property type="term" value="F:G protein-coupled receptor binding"/>
    <property type="evidence" value="ECO:0007669"/>
    <property type="project" value="TreeGrafter"/>
</dbReference>
<gene>
    <name evidence="11" type="ORF">ANCCAN_02910</name>
</gene>
<evidence type="ECO:0000256" key="4">
    <source>
        <dbReference type="ARBA" id="ARBA00022842"/>
    </source>
</evidence>
<dbReference type="Proteomes" id="UP000252519">
    <property type="component" value="Unassembled WGS sequence"/>
</dbReference>
<evidence type="ECO:0000256" key="10">
    <source>
        <dbReference type="PIRSR" id="PIRSR601019-2"/>
    </source>
</evidence>
<dbReference type="Gene3D" id="3.40.50.300">
    <property type="entry name" value="P-loop containing nucleotide triphosphate hydrolases"/>
    <property type="match status" value="1"/>
</dbReference>
<evidence type="ECO:0000313" key="12">
    <source>
        <dbReference type="Proteomes" id="UP000252519"/>
    </source>
</evidence>
<reference evidence="11 12" key="1">
    <citation type="submission" date="2014-10" db="EMBL/GenBank/DDBJ databases">
        <title>Draft genome of the hookworm Ancylostoma caninum.</title>
        <authorList>
            <person name="Mitreva M."/>
        </authorList>
    </citation>
    <scope>NUCLEOTIDE SEQUENCE [LARGE SCALE GENOMIC DNA]</scope>
    <source>
        <strain evidence="11 12">Baltimore</strain>
    </source>
</reference>
<dbReference type="PANTHER" id="PTHR10218:SF362">
    <property type="entry name" value="G PROTEIN ALPHA O SUBUNIT"/>
    <property type="match status" value="1"/>
</dbReference>
<protein>
    <submittedName>
        <fullName evidence="11">G-protein alpha subunit</fullName>
    </submittedName>
</protein>
<evidence type="ECO:0000256" key="2">
    <source>
        <dbReference type="ARBA" id="ARBA00022723"/>
    </source>
</evidence>
<keyword evidence="12" id="KW-1185">Reference proteome</keyword>
<keyword evidence="3 9" id="KW-0547">Nucleotide-binding</keyword>
<dbReference type="STRING" id="29170.A0A368H6L4"/>
<evidence type="ECO:0000256" key="1">
    <source>
        <dbReference type="ARBA" id="ARBA00022707"/>
    </source>
</evidence>
<evidence type="ECO:0000256" key="5">
    <source>
        <dbReference type="ARBA" id="ARBA00023134"/>
    </source>
</evidence>
<evidence type="ECO:0000256" key="9">
    <source>
        <dbReference type="PIRSR" id="PIRSR601019-1"/>
    </source>
</evidence>
<keyword evidence="1" id="KW-0519">Myristate</keyword>
<evidence type="ECO:0000256" key="7">
    <source>
        <dbReference type="ARBA" id="ARBA00023224"/>
    </source>
</evidence>
<dbReference type="Gene3D" id="1.10.400.10">
    <property type="entry name" value="GI Alpha 1, domain 2-like"/>
    <property type="match status" value="1"/>
</dbReference>
<dbReference type="FunFam" id="3.40.50.300:FF:000720">
    <property type="entry name" value="Guanine nucleotide-binding protein G(k) subunit alpha"/>
    <property type="match status" value="1"/>
</dbReference>
<dbReference type="GO" id="GO:0005525">
    <property type="term" value="F:GTP binding"/>
    <property type="evidence" value="ECO:0007669"/>
    <property type="project" value="UniProtKB-KW"/>
</dbReference>
<dbReference type="SUPFAM" id="SSF52540">
    <property type="entry name" value="P-loop containing nucleoside triphosphate hydrolases"/>
    <property type="match status" value="1"/>
</dbReference>
<dbReference type="GO" id="GO:0007188">
    <property type="term" value="P:adenylate cyclase-modulating G protein-coupled receptor signaling pathway"/>
    <property type="evidence" value="ECO:0007669"/>
    <property type="project" value="TreeGrafter"/>
</dbReference>
<dbReference type="OrthoDB" id="5817230at2759"/>
<name>A0A368H6L4_ANCCA</name>
<dbReference type="GO" id="GO:0005834">
    <property type="term" value="C:heterotrimeric G-protein complex"/>
    <property type="evidence" value="ECO:0007669"/>
    <property type="project" value="TreeGrafter"/>
</dbReference>
<feature type="binding site" evidence="9">
    <location>
        <begin position="32"/>
        <end position="38"/>
    </location>
    <ligand>
        <name>GTP</name>
        <dbReference type="ChEBI" id="CHEBI:37565"/>
    </ligand>
</feature>
<accession>A0A368H6L4</accession>
<keyword evidence="7" id="KW-0807">Transducer</keyword>
<keyword evidence="8" id="KW-0449">Lipoprotein</keyword>
<dbReference type="PROSITE" id="PS51882">
    <property type="entry name" value="G_ALPHA"/>
    <property type="match status" value="1"/>
</dbReference>